<dbReference type="EMBL" id="JBEAFC010000008">
    <property type="protein sequence ID" value="KAL1544569.1"/>
    <property type="molecule type" value="Genomic_DNA"/>
</dbReference>
<dbReference type="Proteomes" id="UP001567538">
    <property type="component" value="Unassembled WGS sequence"/>
</dbReference>
<gene>
    <name evidence="10" type="ORF">AAHA92_21402</name>
</gene>
<dbReference type="InterPro" id="IPR005018">
    <property type="entry name" value="DOMON_domain"/>
</dbReference>
<evidence type="ECO:0000256" key="8">
    <source>
        <dbReference type="SAM" id="SignalP"/>
    </source>
</evidence>
<comment type="caution">
    <text evidence="10">The sequence shown here is derived from an EMBL/GenBank/DDBJ whole genome shotgun (WGS) entry which is preliminary data.</text>
</comment>
<evidence type="ECO:0000313" key="11">
    <source>
        <dbReference type="Proteomes" id="UP001567538"/>
    </source>
</evidence>
<dbReference type="PROSITE" id="PS50836">
    <property type="entry name" value="DOMON"/>
    <property type="match status" value="1"/>
</dbReference>
<feature type="transmembrane region" description="Helical" evidence="7">
    <location>
        <begin position="225"/>
        <end position="245"/>
    </location>
</feature>
<dbReference type="PANTHER" id="PTHR23130">
    <property type="entry name" value="CYTOCHROME B561 AND DOMON DOMAIN-CONTAINING PROTEIN"/>
    <property type="match status" value="1"/>
</dbReference>
<evidence type="ECO:0000256" key="1">
    <source>
        <dbReference type="ARBA" id="ARBA00004370"/>
    </source>
</evidence>
<evidence type="ECO:0000259" key="9">
    <source>
        <dbReference type="PROSITE" id="PS50836"/>
    </source>
</evidence>
<dbReference type="InterPro" id="IPR045265">
    <property type="entry name" value="AIR12_DOMON"/>
</dbReference>
<evidence type="ECO:0000256" key="5">
    <source>
        <dbReference type="ARBA" id="ARBA00023136"/>
    </source>
</evidence>
<evidence type="ECO:0000256" key="2">
    <source>
        <dbReference type="ARBA" id="ARBA00022448"/>
    </source>
</evidence>
<evidence type="ECO:0000313" key="10">
    <source>
        <dbReference type="EMBL" id="KAL1544569.1"/>
    </source>
</evidence>
<dbReference type="GO" id="GO:0016020">
    <property type="term" value="C:membrane"/>
    <property type="evidence" value="ECO:0007669"/>
    <property type="project" value="UniProtKB-SubCell"/>
</dbReference>
<organism evidence="10 11">
    <name type="scientific">Salvia divinorum</name>
    <name type="common">Maria pastora</name>
    <name type="synonym">Diviner's sage</name>
    <dbReference type="NCBI Taxonomy" id="28513"/>
    <lineage>
        <taxon>Eukaryota</taxon>
        <taxon>Viridiplantae</taxon>
        <taxon>Streptophyta</taxon>
        <taxon>Embryophyta</taxon>
        <taxon>Tracheophyta</taxon>
        <taxon>Spermatophyta</taxon>
        <taxon>Magnoliopsida</taxon>
        <taxon>eudicotyledons</taxon>
        <taxon>Gunneridae</taxon>
        <taxon>Pentapetalae</taxon>
        <taxon>asterids</taxon>
        <taxon>lamiids</taxon>
        <taxon>Lamiales</taxon>
        <taxon>Lamiaceae</taxon>
        <taxon>Nepetoideae</taxon>
        <taxon>Mentheae</taxon>
        <taxon>Salviinae</taxon>
        <taxon>Salvia</taxon>
        <taxon>Salvia subgen. Calosphace</taxon>
    </lineage>
</organism>
<keyword evidence="7" id="KW-0812">Transmembrane</keyword>
<dbReference type="AlphaFoldDB" id="A0ABD1GN51"/>
<dbReference type="PANTHER" id="PTHR23130:SF157">
    <property type="entry name" value="AUXIN-INDUCED IN ROOT CULTURES PROTEIN 12"/>
    <property type="match status" value="1"/>
</dbReference>
<protein>
    <submittedName>
        <fullName evidence="10">Auxin-induced in root cultures protein 12-like</fullName>
    </submittedName>
</protein>
<feature type="region of interest" description="Disordered" evidence="6">
    <location>
        <begin position="195"/>
        <end position="214"/>
    </location>
</feature>
<dbReference type="Pfam" id="PF04526">
    <property type="entry name" value="DUF568"/>
    <property type="match status" value="1"/>
</dbReference>
<keyword evidence="11" id="KW-1185">Reference proteome</keyword>
<evidence type="ECO:0000256" key="7">
    <source>
        <dbReference type="SAM" id="Phobius"/>
    </source>
</evidence>
<dbReference type="CDD" id="cd09629">
    <property type="entry name" value="DOMON_CIL1_like"/>
    <property type="match status" value="1"/>
</dbReference>
<feature type="chain" id="PRO_5044775592" evidence="8">
    <location>
        <begin position="26"/>
        <end position="246"/>
    </location>
</feature>
<feature type="domain" description="DOMON" evidence="9">
    <location>
        <begin position="49"/>
        <end position="165"/>
    </location>
</feature>
<proteinExistence type="predicted"/>
<keyword evidence="4" id="KW-0249">Electron transport</keyword>
<keyword evidence="7" id="KW-1133">Transmembrane helix</keyword>
<keyword evidence="5 7" id="KW-0472">Membrane</keyword>
<sequence length="246" mass="24713">MAASSSLLLLLLIATVSVLSSPALSLTCKSQTFSKHNLTFANCTDLSTLDASLHWNYEAAAKPMPTLSIAFTAPPANPDGWVAWALNPTSTGMIGAQSLVAFAAPNGSTVVKTYNITSYAPISESAISYNVLSKSAESSKGAITIFATLALPEGSAALNQVWQVGSAVVNGVPAKHAFAPDNLASKSTLQLAAEAEGGGAPAPAPGFAAAPGGGQSGNVNGGERAWGSGLGVFGICVLLGVSIFGF</sequence>
<comment type="subcellular location">
    <subcellularLocation>
        <location evidence="1">Membrane</location>
    </subcellularLocation>
</comment>
<name>A0ABD1GN51_SALDI</name>
<accession>A0ABD1GN51</accession>
<keyword evidence="2" id="KW-0813">Transport</keyword>
<evidence type="ECO:0000256" key="4">
    <source>
        <dbReference type="ARBA" id="ARBA00022982"/>
    </source>
</evidence>
<feature type="signal peptide" evidence="8">
    <location>
        <begin position="1"/>
        <end position="25"/>
    </location>
</feature>
<evidence type="ECO:0000256" key="3">
    <source>
        <dbReference type="ARBA" id="ARBA00022729"/>
    </source>
</evidence>
<evidence type="ECO:0000256" key="6">
    <source>
        <dbReference type="SAM" id="MobiDB-lite"/>
    </source>
</evidence>
<keyword evidence="3 8" id="KW-0732">Signal</keyword>
<reference evidence="10 11" key="1">
    <citation type="submission" date="2024-06" db="EMBL/GenBank/DDBJ databases">
        <title>A chromosome level genome sequence of Diviner's sage (Salvia divinorum).</title>
        <authorList>
            <person name="Ford S.A."/>
            <person name="Ro D.-K."/>
            <person name="Ness R.W."/>
            <person name="Phillips M.A."/>
        </authorList>
    </citation>
    <scope>NUCLEOTIDE SEQUENCE [LARGE SCALE GENOMIC DNA]</scope>
    <source>
        <strain evidence="10">SAF-2024a</strain>
        <tissue evidence="10">Leaf</tissue>
    </source>
</reference>